<dbReference type="EMBL" id="JASCZI010090898">
    <property type="protein sequence ID" value="MED6147615.1"/>
    <property type="molecule type" value="Genomic_DNA"/>
</dbReference>
<dbReference type="Proteomes" id="UP001341840">
    <property type="component" value="Unassembled WGS sequence"/>
</dbReference>
<reference evidence="1 2" key="1">
    <citation type="journal article" date="2023" name="Plants (Basel)">
        <title>Bridging the Gap: Combining Genomics and Transcriptomics Approaches to Understand Stylosanthes scabra, an Orphan Legume from the Brazilian Caatinga.</title>
        <authorList>
            <person name="Ferreira-Neto J.R.C."/>
            <person name="da Silva M.D."/>
            <person name="Binneck E."/>
            <person name="de Melo N.F."/>
            <person name="da Silva R.H."/>
            <person name="de Melo A.L.T.M."/>
            <person name="Pandolfi V."/>
            <person name="Bustamante F.O."/>
            <person name="Brasileiro-Vidal A.C."/>
            <person name="Benko-Iseppon A.M."/>
        </authorList>
    </citation>
    <scope>NUCLEOTIDE SEQUENCE [LARGE SCALE GENOMIC DNA]</scope>
    <source>
        <tissue evidence="1">Leaves</tissue>
    </source>
</reference>
<organism evidence="1 2">
    <name type="scientific">Stylosanthes scabra</name>
    <dbReference type="NCBI Taxonomy" id="79078"/>
    <lineage>
        <taxon>Eukaryota</taxon>
        <taxon>Viridiplantae</taxon>
        <taxon>Streptophyta</taxon>
        <taxon>Embryophyta</taxon>
        <taxon>Tracheophyta</taxon>
        <taxon>Spermatophyta</taxon>
        <taxon>Magnoliopsida</taxon>
        <taxon>eudicotyledons</taxon>
        <taxon>Gunneridae</taxon>
        <taxon>Pentapetalae</taxon>
        <taxon>rosids</taxon>
        <taxon>fabids</taxon>
        <taxon>Fabales</taxon>
        <taxon>Fabaceae</taxon>
        <taxon>Papilionoideae</taxon>
        <taxon>50 kb inversion clade</taxon>
        <taxon>dalbergioids sensu lato</taxon>
        <taxon>Dalbergieae</taxon>
        <taxon>Pterocarpus clade</taxon>
        <taxon>Stylosanthes</taxon>
    </lineage>
</organism>
<keyword evidence="2" id="KW-1185">Reference proteome</keyword>
<evidence type="ECO:0000313" key="2">
    <source>
        <dbReference type="Proteomes" id="UP001341840"/>
    </source>
</evidence>
<name>A0ABU6TFV1_9FABA</name>
<gene>
    <name evidence="1" type="ORF">PIB30_045456</name>
</gene>
<protein>
    <submittedName>
        <fullName evidence="1">Uncharacterized protein</fullName>
    </submittedName>
</protein>
<proteinExistence type="predicted"/>
<evidence type="ECO:0000313" key="1">
    <source>
        <dbReference type="EMBL" id="MED6147615.1"/>
    </source>
</evidence>
<accession>A0ABU6TFV1</accession>
<comment type="caution">
    <text evidence="1">The sequence shown here is derived from an EMBL/GenBank/DDBJ whole genome shotgun (WGS) entry which is preliminary data.</text>
</comment>
<sequence length="82" mass="9569">MKWMKQLDPTILKECHDGTRSHNIQRWTADDLEKYRGKIVADILLSPENLMRMDVTTEVNEIRLIRPAAALRSPFTQLDFAD</sequence>